<reference evidence="1 2" key="2">
    <citation type="submission" date="2018-11" db="EMBL/GenBank/DDBJ databases">
        <authorList>
            <consortium name="Pathogen Informatics"/>
        </authorList>
    </citation>
    <scope>NUCLEOTIDE SEQUENCE [LARGE SCALE GENOMIC DNA]</scope>
</reference>
<sequence length="363" mass="40664">MHIALNEFLSGRRTALGCILSVSEVSNGWMNVRVDQRLSMVARLFAQTAEAVTRLFRNEGQIATLLEQMLKWCPRETAWFSGENLFEYLPENIAYYHLTQAPAQAHQLKSPTSGQSKEKNFDTQSSGIYAQPLSIEDMKDPFKEWWKSTVSFSQQQLSTVLSSHLADITDLVDTRHTLLSILSTSSLENNVGSAPHPLGHCADLWIDLFRTPFVNHLESLLNSTLNGIFTDFESDLLSLARSLDQMDDKSSQISSDEVMTPFDAEQMSPDLDLASFVWSQSFDSIGLSNLCRKDQVQSLSSLNDSVDQLDISPKDLVMAYFACLVGRRDLLPNSSTTPKATNQLPGPLRWRLSRLLESTAAIY</sequence>
<reference evidence="3" key="1">
    <citation type="submission" date="2017-02" db="UniProtKB">
        <authorList>
            <consortium name="WormBaseParasite"/>
        </authorList>
    </citation>
    <scope>IDENTIFICATION</scope>
</reference>
<proteinExistence type="predicted"/>
<name>A0A0R3WQC0_HYDTA</name>
<evidence type="ECO:0000313" key="1">
    <source>
        <dbReference type="EMBL" id="VDM21570.1"/>
    </source>
</evidence>
<dbReference type="Proteomes" id="UP000274429">
    <property type="component" value="Unassembled WGS sequence"/>
</dbReference>
<evidence type="ECO:0000313" key="3">
    <source>
        <dbReference type="WBParaSite" id="TTAC_0000296001-mRNA-1"/>
    </source>
</evidence>
<dbReference type="AlphaFoldDB" id="A0A0R3WQC0"/>
<dbReference type="STRING" id="6205.A0A0R3WQC0"/>
<dbReference type="OrthoDB" id="46189at2759"/>
<dbReference type="WBParaSite" id="TTAC_0000296001-mRNA-1">
    <property type="protein sequence ID" value="TTAC_0000296001-mRNA-1"/>
    <property type="gene ID" value="TTAC_0000296001"/>
</dbReference>
<dbReference type="EMBL" id="UYWX01001713">
    <property type="protein sequence ID" value="VDM21570.1"/>
    <property type="molecule type" value="Genomic_DNA"/>
</dbReference>
<protein>
    <submittedName>
        <fullName evidence="3">Conserved oligomeric Golgi complex subunit 7</fullName>
    </submittedName>
</protein>
<evidence type="ECO:0000313" key="2">
    <source>
        <dbReference type="Proteomes" id="UP000274429"/>
    </source>
</evidence>
<accession>A0A0R3WQC0</accession>
<organism evidence="3">
    <name type="scientific">Hydatigena taeniaeformis</name>
    <name type="common">Feline tapeworm</name>
    <name type="synonym">Taenia taeniaeformis</name>
    <dbReference type="NCBI Taxonomy" id="6205"/>
    <lineage>
        <taxon>Eukaryota</taxon>
        <taxon>Metazoa</taxon>
        <taxon>Spiralia</taxon>
        <taxon>Lophotrochozoa</taxon>
        <taxon>Platyhelminthes</taxon>
        <taxon>Cestoda</taxon>
        <taxon>Eucestoda</taxon>
        <taxon>Cyclophyllidea</taxon>
        <taxon>Taeniidae</taxon>
        <taxon>Hydatigera</taxon>
    </lineage>
</organism>
<gene>
    <name evidence="1" type="ORF">TTAC_LOCUS2945</name>
</gene>
<keyword evidence="2" id="KW-1185">Reference proteome</keyword>